<dbReference type="PANTHER" id="PTHR30250:SF11">
    <property type="entry name" value="O-ANTIGEN TRANSPORTER-RELATED"/>
    <property type="match status" value="1"/>
</dbReference>
<evidence type="ECO:0000256" key="4">
    <source>
        <dbReference type="ARBA" id="ARBA00022989"/>
    </source>
</evidence>
<feature type="transmembrane region" description="Helical" evidence="6">
    <location>
        <begin position="171"/>
        <end position="189"/>
    </location>
</feature>
<reference evidence="7 8" key="1">
    <citation type="submission" date="2020-04" db="EMBL/GenBank/DDBJ databases">
        <authorList>
            <person name="De Canck E."/>
        </authorList>
    </citation>
    <scope>NUCLEOTIDE SEQUENCE [LARGE SCALE GENOMIC DNA]</scope>
    <source>
        <strain evidence="7 8">LMG 26845</strain>
    </source>
</reference>
<evidence type="ECO:0000256" key="5">
    <source>
        <dbReference type="ARBA" id="ARBA00023136"/>
    </source>
</evidence>
<evidence type="ECO:0000256" key="1">
    <source>
        <dbReference type="ARBA" id="ARBA00004651"/>
    </source>
</evidence>
<keyword evidence="3 6" id="KW-0812">Transmembrane</keyword>
<feature type="transmembrane region" description="Helical" evidence="6">
    <location>
        <begin position="324"/>
        <end position="347"/>
    </location>
</feature>
<feature type="transmembrane region" description="Helical" evidence="6">
    <location>
        <begin position="104"/>
        <end position="121"/>
    </location>
</feature>
<accession>A0A6J5A6N9</accession>
<dbReference type="InterPro" id="IPR002797">
    <property type="entry name" value="Polysacc_synth"/>
</dbReference>
<feature type="transmembrane region" description="Helical" evidence="6">
    <location>
        <begin position="354"/>
        <end position="373"/>
    </location>
</feature>
<sequence length="415" mass="46807">MNFRSVSIYLVFNVLSAVVPIMALPILTRYLTPEDYGLFTIFTIVSMFAGNAFRLELNMALKREYVEAPQKFSPYVSSATVFSTFMMVPYALVVLLLWPFFDRFYGIPWHWLFLIVLLVYFRFNSMVLHHLWQITNRALPFGIWALTSNILSYGLAILFIFAVGADWRARAWGEWIAAMVAFPVAIYYLRKQYQLRWSFDPALMKKMLRFSLPLLPSGLMSYVFMVSDRMFIAEFSGAHELGLYSVALQLAAAAGLVFSAVLPAWESWVFTSLGPIDGRAIRRIGLRLLGIFAGMCVLVLILPGILGFMMPYLTSKDFAPAQVFLFPCLLATACTGMFNMISAVLIFMRKTVAIAYINAGMVIFNFVCLYIFVSKWGAAGAAYGLALTFTIGSAVLLCCIIRFRKRQALQAESLT</sequence>
<organism evidence="7 8">
    <name type="scientific">Achromobacter insuavis</name>
    <dbReference type="NCBI Taxonomy" id="1287735"/>
    <lineage>
        <taxon>Bacteria</taxon>
        <taxon>Pseudomonadati</taxon>
        <taxon>Pseudomonadota</taxon>
        <taxon>Betaproteobacteria</taxon>
        <taxon>Burkholderiales</taxon>
        <taxon>Alcaligenaceae</taxon>
        <taxon>Achromobacter</taxon>
    </lineage>
</organism>
<name>A0A6J5A6N9_9BURK</name>
<feature type="transmembrane region" description="Helical" evidence="6">
    <location>
        <begin position="210"/>
        <end position="232"/>
    </location>
</feature>
<feature type="transmembrane region" description="Helical" evidence="6">
    <location>
        <begin position="7"/>
        <end position="30"/>
    </location>
</feature>
<dbReference type="RefSeq" id="WP_054430804.1">
    <property type="nucleotide sequence ID" value="NZ_CADIJR010000012.1"/>
</dbReference>
<dbReference type="AlphaFoldDB" id="A0A6J5A6N9"/>
<evidence type="ECO:0000313" key="7">
    <source>
        <dbReference type="EMBL" id="CAB3637548.1"/>
    </source>
</evidence>
<dbReference type="GO" id="GO:0005886">
    <property type="term" value="C:plasma membrane"/>
    <property type="evidence" value="ECO:0007669"/>
    <property type="project" value="UniProtKB-SubCell"/>
</dbReference>
<keyword evidence="8" id="KW-1185">Reference proteome</keyword>
<evidence type="ECO:0000256" key="2">
    <source>
        <dbReference type="ARBA" id="ARBA00022475"/>
    </source>
</evidence>
<dbReference type="PANTHER" id="PTHR30250">
    <property type="entry name" value="PST FAMILY PREDICTED COLANIC ACID TRANSPORTER"/>
    <property type="match status" value="1"/>
</dbReference>
<feature type="transmembrane region" description="Helical" evidence="6">
    <location>
        <begin position="379"/>
        <end position="401"/>
    </location>
</feature>
<dbReference type="Pfam" id="PF01943">
    <property type="entry name" value="Polysacc_synt"/>
    <property type="match status" value="1"/>
</dbReference>
<feature type="transmembrane region" description="Helical" evidence="6">
    <location>
        <begin position="36"/>
        <end position="55"/>
    </location>
</feature>
<gene>
    <name evidence="7" type="ORF">LMG26845_01839</name>
</gene>
<dbReference type="GeneID" id="92897690"/>
<feature type="transmembrane region" description="Helical" evidence="6">
    <location>
        <begin position="286"/>
        <end position="312"/>
    </location>
</feature>
<keyword evidence="4 6" id="KW-1133">Transmembrane helix</keyword>
<comment type="subcellular location">
    <subcellularLocation>
        <location evidence="1">Cell membrane</location>
        <topology evidence="1">Multi-pass membrane protein</topology>
    </subcellularLocation>
</comment>
<feature type="transmembrane region" description="Helical" evidence="6">
    <location>
        <begin position="75"/>
        <end position="98"/>
    </location>
</feature>
<evidence type="ECO:0000313" key="8">
    <source>
        <dbReference type="Proteomes" id="UP000507979"/>
    </source>
</evidence>
<feature type="transmembrane region" description="Helical" evidence="6">
    <location>
        <begin position="141"/>
        <end position="165"/>
    </location>
</feature>
<protein>
    <submittedName>
        <fullName evidence="7">Uncharacterized protein</fullName>
    </submittedName>
</protein>
<keyword evidence="5 6" id="KW-0472">Membrane</keyword>
<proteinExistence type="predicted"/>
<evidence type="ECO:0000256" key="3">
    <source>
        <dbReference type="ARBA" id="ARBA00022692"/>
    </source>
</evidence>
<evidence type="ECO:0000256" key="6">
    <source>
        <dbReference type="SAM" id="Phobius"/>
    </source>
</evidence>
<dbReference type="EMBL" id="CADIJR010000012">
    <property type="protein sequence ID" value="CAB3637548.1"/>
    <property type="molecule type" value="Genomic_DNA"/>
</dbReference>
<keyword evidence="2" id="KW-1003">Cell membrane</keyword>
<dbReference type="InterPro" id="IPR050833">
    <property type="entry name" value="Poly_Biosynth_Transport"/>
</dbReference>
<feature type="transmembrane region" description="Helical" evidence="6">
    <location>
        <begin position="244"/>
        <end position="265"/>
    </location>
</feature>
<dbReference type="Proteomes" id="UP000507979">
    <property type="component" value="Unassembled WGS sequence"/>
</dbReference>